<dbReference type="AlphaFoldDB" id="A0A0F4LBM0"/>
<keyword evidence="1" id="KW-0378">Hydrolase</keyword>
<dbReference type="EMBL" id="JXLI01000013">
    <property type="protein sequence ID" value="KJY55703.1"/>
    <property type="molecule type" value="Genomic_DNA"/>
</dbReference>
<comment type="caution">
    <text evidence="1">The sequence shown here is derived from an EMBL/GenBank/DDBJ whole genome shotgun (WGS) entry which is preliminary data.</text>
</comment>
<sequence>MINLDLAKVTEFVKEQLQDEKTGHDFYHGQRVAHLASKMYLQDNPAAHKDSRMVAIIEAAGYLHDTIDEKICADPDQVLANIKKLLPQAGFTALEVKDILFTIQHMSFSANIEHHYQLPVSGEYVQDADRIESLGAIGIARAFTYGGAHGNVIYDPRIKPQKLVSHDQYRKHTETTINHFYEKLFHLVDLMNTAGGKKEAQKRTEFMRDYVQEFMSEWNV</sequence>
<dbReference type="STRING" id="1218507.JF74_15520"/>
<organism evidence="1 2">
    <name type="scientific">Lactobacillus melliventris</name>
    <dbReference type="NCBI Taxonomy" id="1218507"/>
    <lineage>
        <taxon>Bacteria</taxon>
        <taxon>Bacillati</taxon>
        <taxon>Bacillota</taxon>
        <taxon>Bacilli</taxon>
        <taxon>Lactobacillales</taxon>
        <taxon>Lactobacillaceae</taxon>
        <taxon>Lactobacillus</taxon>
    </lineage>
</organism>
<evidence type="ECO:0000313" key="1">
    <source>
        <dbReference type="EMBL" id="KJY55703.1"/>
    </source>
</evidence>
<dbReference type="Proteomes" id="UP000033531">
    <property type="component" value="Unassembled WGS sequence"/>
</dbReference>
<protein>
    <submittedName>
        <fullName evidence="1">Hydrolase</fullName>
    </submittedName>
</protein>
<reference evidence="1 2" key="1">
    <citation type="submission" date="2015-01" db="EMBL/GenBank/DDBJ databases">
        <title>Comparative genomics of the lactic acid bacteria isolated from the honey bee gut.</title>
        <authorList>
            <person name="Ellegaard K.M."/>
            <person name="Tamarit D."/>
            <person name="Javelind E."/>
            <person name="Olofsson T."/>
            <person name="Andersson S.G."/>
            <person name="Vasquez A."/>
        </authorList>
    </citation>
    <scope>NUCLEOTIDE SEQUENCE [LARGE SCALE GENOMIC DNA]</scope>
    <source>
        <strain evidence="1 2">Hma8</strain>
    </source>
</reference>
<accession>A0A0F4LBM0</accession>
<dbReference type="Gene3D" id="1.10.472.50">
    <property type="entry name" value="HD-domain/PDEase-like"/>
    <property type="match status" value="1"/>
</dbReference>
<dbReference type="PANTHER" id="PTHR33594:SF1">
    <property type="entry name" value="HD_PDEASE DOMAIN-CONTAINING PROTEIN"/>
    <property type="match status" value="1"/>
</dbReference>
<gene>
    <name evidence="1" type="ORF">JF74_15520</name>
</gene>
<dbReference type="Gene3D" id="1.20.58.1910">
    <property type="match status" value="1"/>
</dbReference>
<dbReference type="PANTHER" id="PTHR33594">
    <property type="entry name" value="SUPERFAMILY HYDROLASE, PUTATIVE (AFU_ORTHOLOGUE AFUA_1G03035)-RELATED"/>
    <property type="match status" value="1"/>
</dbReference>
<dbReference type="GO" id="GO:0016787">
    <property type="term" value="F:hydrolase activity"/>
    <property type="evidence" value="ECO:0007669"/>
    <property type="project" value="UniProtKB-KW"/>
</dbReference>
<evidence type="ECO:0000313" key="2">
    <source>
        <dbReference type="Proteomes" id="UP000033531"/>
    </source>
</evidence>
<dbReference type="HOGENOM" id="CLU_036524_2_2_9"/>
<dbReference type="SUPFAM" id="SSF109604">
    <property type="entry name" value="HD-domain/PDEase-like"/>
    <property type="match status" value="1"/>
</dbReference>
<proteinExistence type="predicted"/>
<name>A0A0F4LBM0_9LACO</name>
<dbReference type="PATRIC" id="fig|1218507.3.peg.1745"/>